<name>A0A371GZ79_MUCPR</name>
<gene>
    <name evidence="2" type="ORF">CR513_21547</name>
</gene>
<keyword evidence="3" id="KW-1185">Reference proteome</keyword>
<dbReference type="Proteomes" id="UP000257109">
    <property type="component" value="Unassembled WGS sequence"/>
</dbReference>
<feature type="compositionally biased region" description="Polar residues" evidence="1">
    <location>
        <begin position="1"/>
        <end position="14"/>
    </location>
</feature>
<feature type="non-terminal residue" evidence="2">
    <location>
        <position position="1"/>
    </location>
</feature>
<dbReference type="AlphaFoldDB" id="A0A371GZ79"/>
<evidence type="ECO:0000256" key="1">
    <source>
        <dbReference type="SAM" id="MobiDB-lite"/>
    </source>
</evidence>
<reference evidence="2" key="1">
    <citation type="submission" date="2018-05" db="EMBL/GenBank/DDBJ databases">
        <title>Draft genome of Mucuna pruriens seed.</title>
        <authorList>
            <person name="Nnadi N.E."/>
            <person name="Vos R."/>
            <person name="Hasami M.H."/>
            <person name="Devisetty U.K."/>
            <person name="Aguiy J.C."/>
        </authorList>
    </citation>
    <scope>NUCLEOTIDE SEQUENCE [LARGE SCALE GENOMIC DNA]</scope>
    <source>
        <strain evidence="2">JCA_2017</strain>
    </source>
</reference>
<proteinExistence type="predicted"/>
<dbReference type="EMBL" id="QJKJ01004027">
    <property type="protein sequence ID" value="RDX95868.1"/>
    <property type="molecule type" value="Genomic_DNA"/>
</dbReference>
<comment type="caution">
    <text evidence="2">The sequence shown here is derived from an EMBL/GenBank/DDBJ whole genome shotgun (WGS) entry which is preliminary data.</text>
</comment>
<organism evidence="2 3">
    <name type="scientific">Mucuna pruriens</name>
    <name type="common">Velvet bean</name>
    <name type="synonym">Dolichos pruriens</name>
    <dbReference type="NCBI Taxonomy" id="157652"/>
    <lineage>
        <taxon>Eukaryota</taxon>
        <taxon>Viridiplantae</taxon>
        <taxon>Streptophyta</taxon>
        <taxon>Embryophyta</taxon>
        <taxon>Tracheophyta</taxon>
        <taxon>Spermatophyta</taxon>
        <taxon>Magnoliopsida</taxon>
        <taxon>eudicotyledons</taxon>
        <taxon>Gunneridae</taxon>
        <taxon>Pentapetalae</taxon>
        <taxon>rosids</taxon>
        <taxon>fabids</taxon>
        <taxon>Fabales</taxon>
        <taxon>Fabaceae</taxon>
        <taxon>Papilionoideae</taxon>
        <taxon>50 kb inversion clade</taxon>
        <taxon>NPAAA clade</taxon>
        <taxon>indigoferoid/millettioid clade</taxon>
        <taxon>Phaseoleae</taxon>
        <taxon>Mucuna</taxon>
    </lineage>
</organism>
<feature type="region of interest" description="Disordered" evidence="1">
    <location>
        <begin position="1"/>
        <end position="26"/>
    </location>
</feature>
<sequence length="101" mass="11795">MKKSMSTLDYSSLGKQRKSSLKLTSRRTLSQSDMLYVPSIIVKIKVSFESNKIIMTRIMFCGKETFCKYITKIINESSSSSTYLIDLYDMRHARLWHINKI</sequence>
<evidence type="ECO:0000313" key="3">
    <source>
        <dbReference type="Proteomes" id="UP000257109"/>
    </source>
</evidence>
<protein>
    <submittedName>
        <fullName evidence="2">Uncharacterized protein</fullName>
    </submittedName>
</protein>
<accession>A0A371GZ79</accession>
<evidence type="ECO:0000313" key="2">
    <source>
        <dbReference type="EMBL" id="RDX95868.1"/>
    </source>
</evidence>